<feature type="compositionally biased region" description="Basic and acidic residues" evidence="1">
    <location>
        <begin position="312"/>
        <end position="324"/>
    </location>
</feature>
<feature type="compositionally biased region" description="Polar residues" evidence="1">
    <location>
        <begin position="325"/>
        <end position="336"/>
    </location>
</feature>
<evidence type="ECO:0000313" key="2">
    <source>
        <dbReference type="EMBL" id="ROW11537.1"/>
    </source>
</evidence>
<feature type="region of interest" description="Disordered" evidence="1">
    <location>
        <begin position="190"/>
        <end position="374"/>
    </location>
</feature>
<organism evidence="2 3">
    <name type="scientific">Cytospora schulzeri</name>
    <dbReference type="NCBI Taxonomy" id="448051"/>
    <lineage>
        <taxon>Eukaryota</taxon>
        <taxon>Fungi</taxon>
        <taxon>Dikarya</taxon>
        <taxon>Ascomycota</taxon>
        <taxon>Pezizomycotina</taxon>
        <taxon>Sordariomycetes</taxon>
        <taxon>Sordariomycetidae</taxon>
        <taxon>Diaporthales</taxon>
        <taxon>Cytosporaceae</taxon>
        <taxon>Cytospora</taxon>
    </lineage>
</organism>
<dbReference type="AlphaFoldDB" id="A0A423X6X7"/>
<sequence>MSNEAWNTAVATFRSVIDNVASDDRAIRQAWMALRQNYGERFNAKIVPHIGAQQNAQQNVEPFSLWAAEHLNGDVLERVLRVVFSKELSQCDHLTLLRSTASLADTTMWHLLLYFGVTVFSEHLFGHIRKRVRVFEKDSVNGTWAFVDAYTRVLQQAAQRQKIVLDSTTIPCPTAGRVFTKPDLTVLASANPEFDKPSQRKPAASMGNSRVQEAAPATAATNTEKPDAINTAGDSIADSEETVPKASVPSQRREEPLPSGSNAHNVGPPHIEPEPQHRQSVAARRNPRREARAGHSAIPQILNPKLEYADDVDVKKESPPRAQRDQSMVTGQQPRELSTIYVRTGALQRSPSKRPVEEKAGEASTANNDRVKRANNTASRSALLEENQDWDDDTTFHVLKHLAAMCPGEWTVIDGMRENSTNRLIQLKGEDGEKGSLLVSLKLEDGQRLLVVVNLKPSYNSNSSKQGVMRYYDPAGSPYMDSAARNRPTARLAPVLSHVLPDRDLDPEEWETKYCVCPKLVSEKDSGLAVCLAAIYAVGSCPLPEKWDWGFWRYIVLGGFFPDDGAVQIHVGHYREGIIRMLIRQGKMSDGFLSHVGRGTSPDEIEYLGTTTMNPVERIEWREENSKKIVTAIHEGLKVFQALQEHIDMGKASFKAQLDKHAYIQKDLRQKLEPANAAAPPVKVEQDGQSEESFNMTTLQQATKEHALCQGYLKGLEAADSCVQKALYGLKTWRRLVNEAVAEDDESLLIRSVE</sequence>
<dbReference type="Proteomes" id="UP000283895">
    <property type="component" value="Unassembled WGS sequence"/>
</dbReference>
<dbReference type="OrthoDB" id="5217616at2759"/>
<name>A0A423X6X7_9PEZI</name>
<feature type="compositionally biased region" description="Polar residues" evidence="1">
    <location>
        <begin position="364"/>
        <end position="374"/>
    </location>
</feature>
<accession>A0A423X6X7</accession>
<evidence type="ECO:0000313" key="3">
    <source>
        <dbReference type="Proteomes" id="UP000283895"/>
    </source>
</evidence>
<evidence type="ECO:0000256" key="1">
    <source>
        <dbReference type="SAM" id="MobiDB-lite"/>
    </source>
</evidence>
<keyword evidence="3" id="KW-1185">Reference proteome</keyword>
<dbReference type="EMBL" id="LKEA01000002">
    <property type="protein sequence ID" value="ROW11537.1"/>
    <property type="molecule type" value="Genomic_DNA"/>
</dbReference>
<reference evidence="2 3" key="1">
    <citation type="submission" date="2015-09" db="EMBL/GenBank/DDBJ databases">
        <title>Host preference determinants of Valsa canker pathogens revealed by comparative genomics.</title>
        <authorList>
            <person name="Yin Z."/>
            <person name="Huang L."/>
        </authorList>
    </citation>
    <scope>NUCLEOTIDE SEQUENCE [LARGE SCALE GENOMIC DNA]</scope>
    <source>
        <strain evidence="2 3">03-1</strain>
    </source>
</reference>
<protein>
    <submittedName>
        <fullName evidence="2">Uncharacterized protein</fullName>
    </submittedName>
</protein>
<comment type="caution">
    <text evidence="2">The sequence shown here is derived from an EMBL/GenBank/DDBJ whole genome shotgun (WGS) entry which is preliminary data.</text>
</comment>
<feature type="compositionally biased region" description="Low complexity" evidence="1">
    <location>
        <begin position="214"/>
        <end position="223"/>
    </location>
</feature>
<gene>
    <name evidence="2" type="ORF">VMCG_01456</name>
</gene>
<proteinExistence type="predicted"/>